<evidence type="ECO:0000313" key="2">
    <source>
        <dbReference type="Proteomes" id="UP000756346"/>
    </source>
</evidence>
<sequence length="107" mass="10982">MQGVQGPMTFAGHHYFDGSVPTFDITGTADKVHFVGKKNDGIPAPATADKGITGSGAVDWLQLGDAGTSSGATLAYRVFTAGGVAAACTEAGQTDSVPYTAQYWFYG</sequence>
<dbReference type="PANTHER" id="PTHR35567:SF1">
    <property type="entry name" value="CONSERVED FUNGAL PROTEIN (AFU_ORTHOLOGUE AFUA_1G14230)"/>
    <property type="match status" value="1"/>
</dbReference>
<comment type="caution">
    <text evidence="1">The sequence shown here is derived from an EMBL/GenBank/DDBJ whole genome shotgun (WGS) entry which is preliminary data.</text>
</comment>
<gene>
    <name evidence="1" type="ORF">B0I36DRAFT_329045</name>
</gene>
<proteinExistence type="predicted"/>
<protein>
    <submittedName>
        <fullName evidence="1">Uncharacterized protein</fullName>
    </submittedName>
</protein>
<dbReference type="InterPro" id="IPR021851">
    <property type="entry name" value="DUF3455"/>
</dbReference>
<dbReference type="Proteomes" id="UP000756346">
    <property type="component" value="Unassembled WGS sequence"/>
</dbReference>
<evidence type="ECO:0000313" key="1">
    <source>
        <dbReference type="EMBL" id="KAH7025745.1"/>
    </source>
</evidence>
<keyword evidence="2" id="KW-1185">Reference proteome</keyword>
<reference evidence="1" key="1">
    <citation type="journal article" date="2021" name="Nat. Commun.">
        <title>Genetic determinants of endophytism in the Arabidopsis root mycobiome.</title>
        <authorList>
            <person name="Mesny F."/>
            <person name="Miyauchi S."/>
            <person name="Thiergart T."/>
            <person name="Pickel B."/>
            <person name="Atanasova L."/>
            <person name="Karlsson M."/>
            <person name="Huettel B."/>
            <person name="Barry K.W."/>
            <person name="Haridas S."/>
            <person name="Chen C."/>
            <person name="Bauer D."/>
            <person name="Andreopoulos W."/>
            <person name="Pangilinan J."/>
            <person name="LaButti K."/>
            <person name="Riley R."/>
            <person name="Lipzen A."/>
            <person name="Clum A."/>
            <person name="Drula E."/>
            <person name="Henrissat B."/>
            <person name="Kohler A."/>
            <person name="Grigoriev I.V."/>
            <person name="Martin F.M."/>
            <person name="Hacquard S."/>
        </authorList>
    </citation>
    <scope>NUCLEOTIDE SEQUENCE</scope>
    <source>
        <strain evidence="1">MPI-CAGE-CH-0230</strain>
    </source>
</reference>
<organism evidence="1 2">
    <name type="scientific">Microdochium trichocladiopsis</name>
    <dbReference type="NCBI Taxonomy" id="1682393"/>
    <lineage>
        <taxon>Eukaryota</taxon>
        <taxon>Fungi</taxon>
        <taxon>Dikarya</taxon>
        <taxon>Ascomycota</taxon>
        <taxon>Pezizomycotina</taxon>
        <taxon>Sordariomycetes</taxon>
        <taxon>Xylariomycetidae</taxon>
        <taxon>Xylariales</taxon>
        <taxon>Microdochiaceae</taxon>
        <taxon>Microdochium</taxon>
    </lineage>
</organism>
<dbReference type="PANTHER" id="PTHR35567">
    <property type="entry name" value="MALATE DEHYDROGENASE (AFU_ORTHOLOGUE AFUA_2G13800)"/>
    <property type="match status" value="1"/>
</dbReference>
<dbReference type="EMBL" id="JAGTJQ010000008">
    <property type="protein sequence ID" value="KAH7025745.1"/>
    <property type="molecule type" value="Genomic_DNA"/>
</dbReference>
<dbReference type="Pfam" id="PF11937">
    <property type="entry name" value="DUF3455"/>
    <property type="match status" value="1"/>
</dbReference>
<dbReference type="RefSeq" id="XP_046008962.1">
    <property type="nucleotide sequence ID" value="XM_046154669.1"/>
</dbReference>
<dbReference type="GeneID" id="70184215"/>
<dbReference type="AlphaFoldDB" id="A0A9P8XZI0"/>
<dbReference type="OrthoDB" id="1859733at2759"/>
<name>A0A9P8XZI0_9PEZI</name>
<accession>A0A9P8XZI0</accession>